<name>A0A4Q7MTE5_9BACT</name>
<dbReference type="OrthoDB" id="6385145at2"/>
<organism evidence="1 2">
    <name type="scientific">Pseudobacter ginsenosidimutans</name>
    <dbReference type="NCBI Taxonomy" id="661488"/>
    <lineage>
        <taxon>Bacteria</taxon>
        <taxon>Pseudomonadati</taxon>
        <taxon>Bacteroidota</taxon>
        <taxon>Chitinophagia</taxon>
        <taxon>Chitinophagales</taxon>
        <taxon>Chitinophagaceae</taxon>
        <taxon>Pseudobacter</taxon>
    </lineage>
</organism>
<proteinExistence type="predicted"/>
<reference evidence="1 2" key="1">
    <citation type="submission" date="2019-02" db="EMBL/GenBank/DDBJ databases">
        <title>Genomic Encyclopedia of Type Strains, Phase IV (KMG-IV): sequencing the most valuable type-strain genomes for metagenomic binning, comparative biology and taxonomic classification.</title>
        <authorList>
            <person name="Goeker M."/>
        </authorList>
    </citation>
    <scope>NUCLEOTIDE SEQUENCE [LARGE SCALE GENOMIC DNA]</scope>
    <source>
        <strain evidence="1 2">DSM 18116</strain>
    </source>
</reference>
<accession>A0A4Q7MTE5</accession>
<evidence type="ECO:0000313" key="2">
    <source>
        <dbReference type="Proteomes" id="UP000293874"/>
    </source>
</evidence>
<gene>
    <name evidence="1" type="ORF">EV199_3800</name>
</gene>
<evidence type="ECO:0000313" key="1">
    <source>
        <dbReference type="EMBL" id="RZS71887.1"/>
    </source>
</evidence>
<dbReference type="EMBL" id="SGXA01000002">
    <property type="protein sequence ID" value="RZS71887.1"/>
    <property type="molecule type" value="Genomic_DNA"/>
</dbReference>
<dbReference type="Proteomes" id="UP000293874">
    <property type="component" value="Unassembled WGS sequence"/>
</dbReference>
<dbReference type="InterPro" id="IPR027056">
    <property type="entry name" value="Gluconate_2DH_su3"/>
</dbReference>
<protein>
    <submittedName>
        <fullName evidence="1">Gluconate 2-dehydrogenase subunit 3-like protein</fullName>
    </submittedName>
</protein>
<sequence length="227" mass="25329">MNRRDAVSRVALLLGASVIGAEFFLSGCKLSDKDEKKGASLDFTKDDIAYLDEIAETIIPTTDTPGAKAAKTGAFMTVMVRDSYDEKQQKSFLKGMKEIEASSEKKFSKGFMKLTPEQRTELLKEWDADMKNHMSGEKETREIKKEIAALKKDSANADTAKIRSLEAKLEEVKAEGGPHFFMLMKQLTMLGYFTSEIGMTQAMRYQPVPGKYDGNYPYKKGDKAFAG</sequence>
<dbReference type="AlphaFoldDB" id="A0A4Q7MTE5"/>
<dbReference type="RefSeq" id="WP_130542353.1">
    <property type="nucleotide sequence ID" value="NZ_CP042431.1"/>
</dbReference>
<comment type="caution">
    <text evidence="1">The sequence shown here is derived from an EMBL/GenBank/DDBJ whole genome shotgun (WGS) entry which is preliminary data.</text>
</comment>
<dbReference type="Pfam" id="PF13618">
    <property type="entry name" value="Gluconate_2-dh3"/>
    <property type="match status" value="1"/>
</dbReference>
<keyword evidence="2" id="KW-1185">Reference proteome</keyword>